<gene>
    <name evidence="3" type="ORF">B0F90DRAFT_1348480</name>
</gene>
<dbReference type="SMART" id="SM00535">
    <property type="entry name" value="RIBOc"/>
    <property type="match status" value="1"/>
</dbReference>
<evidence type="ECO:0000313" key="4">
    <source>
        <dbReference type="Proteomes" id="UP001203297"/>
    </source>
</evidence>
<dbReference type="EMBL" id="WTXG01000083">
    <property type="protein sequence ID" value="KAI0294036.1"/>
    <property type="molecule type" value="Genomic_DNA"/>
</dbReference>
<feature type="domain" description="RNase III" evidence="2">
    <location>
        <begin position="17"/>
        <end position="150"/>
    </location>
</feature>
<protein>
    <submittedName>
        <fullName evidence="3">Ribonuclease III domain-containing protein</fullName>
    </submittedName>
</protein>
<evidence type="ECO:0000259" key="2">
    <source>
        <dbReference type="PROSITE" id="PS50142"/>
    </source>
</evidence>
<reference evidence="3" key="1">
    <citation type="journal article" date="2022" name="New Phytol.">
        <title>Evolutionary transition to the ectomycorrhizal habit in the genomes of a hyperdiverse lineage of mushroom-forming fungi.</title>
        <authorList>
            <person name="Looney B."/>
            <person name="Miyauchi S."/>
            <person name="Morin E."/>
            <person name="Drula E."/>
            <person name="Courty P.E."/>
            <person name="Kohler A."/>
            <person name="Kuo A."/>
            <person name="LaButti K."/>
            <person name="Pangilinan J."/>
            <person name="Lipzen A."/>
            <person name="Riley R."/>
            <person name="Andreopoulos W."/>
            <person name="He G."/>
            <person name="Johnson J."/>
            <person name="Nolan M."/>
            <person name="Tritt A."/>
            <person name="Barry K.W."/>
            <person name="Grigoriev I.V."/>
            <person name="Nagy L.G."/>
            <person name="Hibbett D."/>
            <person name="Henrissat B."/>
            <person name="Matheny P.B."/>
            <person name="Labbe J."/>
            <person name="Martin F.M."/>
        </authorList>
    </citation>
    <scope>NUCLEOTIDE SEQUENCE</scope>
    <source>
        <strain evidence="3">BPL690</strain>
    </source>
</reference>
<evidence type="ECO:0000313" key="3">
    <source>
        <dbReference type="EMBL" id="KAI0294036.1"/>
    </source>
</evidence>
<accession>A0AAD4LXF9</accession>
<feature type="compositionally biased region" description="Pro residues" evidence="1">
    <location>
        <begin position="192"/>
        <end position="208"/>
    </location>
</feature>
<sequence length="303" mass="33247">MEPYSPPSTPPHGVVIFNSFPPLPEIHSRELYTRIFTHSSLTSGPRDDFEVIPDDPNPDNEEFSHIGDQVVSLAVTDLIQDLYPNLHVGPCSKLRDRLKHGGTLAEIAAMYGLPEYLDLPAAQARHLRTSQSVKVDVFKAYVGGLYREQGIQVVKKWLIPLFTPRVEHAYQSLRADYLLPPDATPRTTPRPGSQPPSPSPSSDPPQSPPLFRSGGFMGEGDRRQGGQRGQSQSTTTRRGSEQGFMVVCARSQANDGSGSRHRRQGASSRDGKIRDAGKASLGHHRSGLVSLNLYYIVRGGGDF</sequence>
<dbReference type="AlphaFoldDB" id="A0AAD4LXF9"/>
<dbReference type="Gene3D" id="1.10.1520.10">
    <property type="entry name" value="Ribonuclease III domain"/>
    <property type="match status" value="1"/>
</dbReference>
<dbReference type="SUPFAM" id="SSF69065">
    <property type="entry name" value="RNase III domain-like"/>
    <property type="match status" value="1"/>
</dbReference>
<dbReference type="Proteomes" id="UP001203297">
    <property type="component" value="Unassembled WGS sequence"/>
</dbReference>
<dbReference type="PROSITE" id="PS50142">
    <property type="entry name" value="RNASE_3_2"/>
    <property type="match status" value="1"/>
</dbReference>
<proteinExistence type="predicted"/>
<feature type="region of interest" description="Disordered" evidence="1">
    <location>
        <begin position="179"/>
        <end position="280"/>
    </location>
</feature>
<dbReference type="InterPro" id="IPR000999">
    <property type="entry name" value="RNase_III_dom"/>
</dbReference>
<name>A0AAD4LXF9_9AGAM</name>
<dbReference type="GO" id="GO:0006396">
    <property type="term" value="P:RNA processing"/>
    <property type="evidence" value="ECO:0007669"/>
    <property type="project" value="InterPro"/>
</dbReference>
<organism evidence="3 4">
    <name type="scientific">Multifurca ochricompacta</name>
    <dbReference type="NCBI Taxonomy" id="376703"/>
    <lineage>
        <taxon>Eukaryota</taxon>
        <taxon>Fungi</taxon>
        <taxon>Dikarya</taxon>
        <taxon>Basidiomycota</taxon>
        <taxon>Agaricomycotina</taxon>
        <taxon>Agaricomycetes</taxon>
        <taxon>Russulales</taxon>
        <taxon>Russulaceae</taxon>
        <taxon>Multifurca</taxon>
    </lineage>
</organism>
<dbReference type="CDD" id="cd00593">
    <property type="entry name" value="RIBOc"/>
    <property type="match status" value="1"/>
</dbReference>
<keyword evidence="4" id="KW-1185">Reference proteome</keyword>
<comment type="caution">
    <text evidence="3">The sequence shown here is derived from an EMBL/GenBank/DDBJ whole genome shotgun (WGS) entry which is preliminary data.</text>
</comment>
<evidence type="ECO:0000256" key="1">
    <source>
        <dbReference type="SAM" id="MobiDB-lite"/>
    </source>
</evidence>
<dbReference type="InterPro" id="IPR036389">
    <property type="entry name" value="RNase_III_sf"/>
</dbReference>
<dbReference type="Pfam" id="PF14622">
    <property type="entry name" value="Ribonucleas_3_3"/>
    <property type="match status" value="1"/>
</dbReference>
<dbReference type="GO" id="GO:0004525">
    <property type="term" value="F:ribonuclease III activity"/>
    <property type="evidence" value="ECO:0007669"/>
    <property type="project" value="InterPro"/>
</dbReference>